<dbReference type="PANTHER" id="PTHR31793:SF24">
    <property type="entry name" value="LONG-CHAIN ACYL-COA THIOESTERASE FADM"/>
    <property type="match status" value="1"/>
</dbReference>
<dbReference type="PANTHER" id="PTHR31793">
    <property type="entry name" value="4-HYDROXYBENZOYL-COA THIOESTERASE FAMILY MEMBER"/>
    <property type="match status" value="1"/>
</dbReference>
<dbReference type="EMBL" id="SIXI01000002">
    <property type="protein sequence ID" value="TBO32410.1"/>
    <property type="molecule type" value="Genomic_DNA"/>
</dbReference>
<sequence>MRFEIPDHKILVHEIRFPMHWGEMDALGHINNAMYFRYMEQARVTWIASINNGQVNSDDEGPVIANTFCNFYRPLVFPGDLVARLYVANPGRTSIDTFVNIERADEPGTVYAAGGATLVWVSMKDGRPVPLPSAIKALEGQLPALPGTDKPPALPEK</sequence>
<comment type="caution">
    <text evidence="1">The sequence shown here is derived from an EMBL/GenBank/DDBJ whole genome shotgun (WGS) entry which is preliminary data.</text>
</comment>
<dbReference type="Gene3D" id="3.10.129.10">
    <property type="entry name" value="Hotdog Thioesterase"/>
    <property type="match status" value="1"/>
</dbReference>
<dbReference type="RefSeq" id="WP_130966624.1">
    <property type="nucleotide sequence ID" value="NZ_SIXI01000002.1"/>
</dbReference>
<gene>
    <name evidence="1" type="ORF">EYS42_04190</name>
</gene>
<dbReference type="Proteomes" id="UP000292120">
    <property type="component" value="Unassembled WGS sequence"/>
</dbReference>
<evidence type="ECO:0000313" key="2">
    <source>
        <dbReference type="Proteomes" id="UP000292120"/>
    </source>
</evidence>
<evidence type="ECO:0000313" key="1">
    <source>
        <dbReference type="EMBL" id="TBO32410.1"/>
    </source>
</evidence>
<dbReference type="Pfam" id="PF13279">
    <property type="entry name" value="4HBT_2"/>
    <property type="match status" value="1"/>
</dbReference>
<proteinExistence type="predicted"/>
<dbReference type="SUPFAM" id="SSF54637">
    <property type="entry name" value="Thioesterase/thiol ester dehydrase-isomerase"/>
    <property type="match status" value="1"/>
</dbReference>
<dbReference type="InterPro" id="IPR029069">
    <property type="entry name" value="HotDog_dom_sf"/>
</dbReference>
<organism evidence="1 2">
    <name type="scientific">Aquabacterium lacunae</name>
    <dbReference type="NCBI Taxonomy" id="2528630"/>
    <lineage>
        <taxon>Bacteria</taxon>
        <taxon>Pseudomonadati</taxon>
        <taxon>Pseudomonadota</taxon>
        <taxon>Betaproteobacteria</taxon>
        <taxon>Burkholderiales</taxon>
        <taxon>Aquabacterium</taxon>
    </lineage>
</organism>
<protein>
    <submittedName>
        <fullName evidence="1">Acyl-CoA thioesterase</fullName>
    </submittedName>
</protein>
<dbReference type="CDD" id="cd00586">
    <property type="entry name" value="4HBT"/>
    <property type="match status" value="1"/>
</dbReference>
<dbReference type="GO" id="GO:0047617">
    <property type="term" value="F:fatty acyl-CoA hydrolase activity"/>
    <property type="evidence" value="ECO:0007669"/>
    <property type="project" value="TreeGrafter"/>
</dbReference>
<accession>A0A4Q9H4Q7</accession>
<name>A0A4Q9H4Q7_9BURK</name>
<dbReference type="OrthoDB" id="9799036at2"/>
<reference evidence="1 2" key="1">
    <citation type="submission" date="2019-02" db="EMBL/GenBank/DDBJ databases">
        <title>Aquabacterium sp. strain KMB7.</title>
        <authorList>
            <person name="Chen W.-M."/>
        </authorList>
    </citation>
    <scope>NUCLEOTIDE SEQUENCE [LARGE SCALE GENOMIC DNA]</scope>
    <source>
        <strain evidence="1 2">KMB7</strain>
    </source>
</reference>
<keyword evidence="2" id="KW-1185">Reference proteome</keyword>
<dbReference type="InterPro" id="IPR050563">
    <property type="entry name" value="4-hydroxybenzoyl-CoA_TE"/>
</dbReference>
<dbReference type="AlphaFoldDB" id="A0A4Q9H4Q7"/>